<dbReference type="Pfam" id="PF00132">
    <property type="entry name" value="Hexapep"/>
    <property type="match status" value="1"/>
</dbReference>
<dbReference type="GO" id="GO:0006535">
    <property type="term" value="P:cysteine biosynthetic process from serine"/>
    <property type="evidence" value="ECO:0007669"/>
    <property type="project" value="InterPro"/>
</dbReference>
<proteinExistence type="inferred from homology"/>
<dbReference type="GO" id="GO:0009001">
    <property type="term" value="F:serine O-acetyltransferase activity"/>
    <property type="evidence" value="ECO:0007669"/>
    <property type="project" value="UniProtKB-EC"/>
</dbReference>
<dbReference type="CDD" id="cd03354">
    <property type="entry name" value="LbH_SAT"/>
    <property type="match status" value="1"/>
</dbReference>
<name>A0A972FEI5_9RHOO</name>
<dbReference type="InterPro" id="IPR045304">
    <property type="entry name" value="LbH_SAT"/>
</dbReference>
<dbReference type="PIRSF" id="PIRSF000441">
    <property type="entry name" value="CysE"/>
    <property type="match status" value="1"/>
</dbReference>
<keyword evidence="10" id="KW-1185">Reference proteome</keyword>
<dbReference type="PANTHER" id="PTHR42811">
    <property type="entry name" value="SERINE ACETYLTRANSFERASE"/>
    <property type="match status" value="1"/>
</dbReference>
<evidence type="ECO:0000313" key="9">
    <source>
        <dbReference type="EMBL" id="NMG05294.1"/>
    </source>
</evidence>
<feature type="non-terminal residue" evidence="9">
    <location>
        <position position="1"/>
    </location>
</feature>
<evidence type="ECO:0000256" key="8">
    <source>
        <dbReference type="ARBA" id="ARBA00049486"/>
    </source>
</evidence>
<accession>A0A972FEI5</accession>
<dbReference type="GO" id="GO:0005737">
    <property type="term" value="C:cytoplasm"/>
    <property type="evidence" value="ECO:0007669"/>
    <property type="project" value="InterPro"/>
</dbReference>
<dbReference type="FunFam" id="2.160.10.10:FF:000002">
    <property type="entry name" value="Serine acetyltransferase"/>
    <property type="match status" value="1"/>
</dbReference>
<sequence length="124" mass="12607">QGRRPAARIVQSRVSEVFSVDIHPAVSMGRRVFIDHGTGIVIGETAMVGDDVSILQHVTLGGTGKGRGDRHPKIRDGALLSANATVLGNIEIGRGATVGAGSVVLKSVPPLATAVGVPARTLGG</sequence>
<evidence type="ECO:0000313" key="10">
    <source>
        <dbReference type="Proteomes" id="UP000599523"/>
    </source>
</evidence>
<dbReference type="SUPFAM" id="SSF51161">
    <property type="entry name" value="Trimeric LpxA-like enzymes"/>
    <property type="match status" value="1"/>
</dbReference>
<dbReference type="RefSeq" id="WP_422614188.1">
    <property type="nucleotide sequence ID" value="NZ_CAWPHM010000215.1"/>
</dbReference>
<keyword evidence="6" id="KW-0808">Transferase</keyword>
<evidence type="ECO:0000256" key="2">
    <source>
        <dbReference type="ARBA" id="ARBA00007274"/>
    </source>
</evidence>
<keyword evidence="7" id="KW-0012">Acyltransferase</keyword>
<comment type="catalytic activity">
    <reaction evidence="8">
        <text>L-serine + acetyl-CoA = O-acetyl-L-serine + CoA</text>
        <dbReference type="Rhea" id="RHEA:24560"/>
        <dbReference type="ChEBI" id="CHEBI:33384"/>
        <dbReference type="ChEBI" id="CHEBI:57287"/>
        <dbReference type="ChEBI" id="CHEBI:57288"/>
        <dbReference type="ChEBI" id="CHEBI:58340"/>
        <dbReference type="EC" id="2.3.1.30"/>
    </reaction>
</comment>
<dbReference type="InterPro" id="IPR001451">
    <property type="entry name" value="Hexapep"/>
</dbReference>
<organism evidence="9 10">
    <name type="scientific">Azoarcus taiwanensis</name>
    <dbReference type="NCBI Taxonomy" id="666964"/>
    <lineage>
        <taxon>Bacteria</taxon>
        <taxon>Pseudomonadati</taxon>
        <taxon>Pseudomonadota</taxon>
        <taxon>Betaproteobacteria</taxon>
        <taxon>Rhodocyclales</taxon>
        <taxon>Zoogloeaceae</taxon>
        <taxon>Azoarcus</taxon>
    </lineage>
</organism>
<evidence type="ECO:0000256" key="6">
    <source>
        <dbReference type="ARBA" id="ARBA00022679"/>
    </source>
</evidence>
<dbReference type="EC" id="2.3.1.30" evidence="3"/>
<evidence type="ECO:0000256" key="4">
    <source>
        <dbReference type="ARBA" id="ARBA00018522"/>
    </source>
</evidence>
<dbReference type="EMBL" id="WTVM01000294">
    <property type="protein sequence ID" value="NMG05294.1"/>
    <property type="molecule type" value="Genomic_DNA"/>
</dbReference>
<evidence type="ECO:0000256" key="1">
    <source>
        <dbReference type="ARBA" id="ARBA00004876"/>
    </source>
</evidence>
<dbReference type="AlphaFoldDB" id="A0A972FEI5"/>
<dbReference type="Gene3D" id="2.160.10.10">
    <property type="entry name" value="Hexapeptide repeat proteins"/>
    <property type="match status" value="1"/>
</dbReference>
<keyword evidence="5" id="KW-0028">Amino-acid biosynthesis</keyword>
<comment type="similarity">
    <text evidence="2">Belongs to the transferase hexapeptide repeat family.</text>
</comment>
<dbReference type="Proteomes" id="UP000599523">
    <property type="component" value="Unassembled WGS sequence"/>
</dbReference>
<comment type="pathway">
    <text evidence="1">Amino-acid biosynthesis; L-cysteine biosynthesis; L-cysteine from L-serine: step 1/2.</text>
</comment>
<evidence type="ECO:0000256" key="3">
    <source>
        <dbReference type="ARBA" id="ARBA00013266"/>
    </source>
</evidence>
<dbReference type="InterPro" id="IPR005881">
    <property type="entry name" value="Ser_O-AcTrfase"/>
</dbReference>
<protein>
    <recommendedName>
        <fullName evidence="4">Serine acetyltransferase</fullName>
        <ecNumber evidence="3">2.3.1.30</ecNumber>
    </recommendedName>
</protein>
<evidence type="ECO:0000256" key="5">
    <source>
        <dbReference type="ARBA" id="ARBA00022605"/>
    </source>
</evidence>
<gene>
    <name evidence="9" type="ORF">GPA21_20375</name>
</gene>
<dbReference type="InterPro" id="IPR011004">
    <property type="entry name" value="Trimer_LpxA-like_sf"/>
</dbReference>
<comment type="caution">
    <text evidence="9">The sequence shown here is derived from an EMBL/GenBank/DDBJ whole genome shotgun (WGS) entry which is preliminary data.</text>
</comment>
<evidence type="ECO:0000256" key="7">
    <source>
        <dbReference type="ARBA" id="ARBA00023315"/>
    </source>
</evidence>
<reference evidence="9" key="1">
    <citation type="submission" date="2019-12" db="EMBL/GenBank/DDBJ databases">
        <title>Comparative genomics gives insights into the taxonomy of the Azoarcus-Aromatoleum group and reveals separate origins of nif in the plant-associated Azoarcus and non-plant-associated Aromatoleum sub-groups.</title>
        <authorList>
            <person name="Lafos M."/>
            <person name="Maluk M."/>
            <person name="Batista M."/>
            <person name="Junghare M."/>
            <person name="Carmona M."/>
            <person name="Faoro H."/>
            <person name="Cruz L.M."/>
            <person name="Battistoni F."/>
            <person name="De Souza E."/>
            <person name="Pedrosa F."/>
            <person name="Chen W.-M."/>
            <person name="Poole P.S."/>
            <person name="Dixon R.A."/>
            <person name="James E.K."/>
        </authorList>
    </citation>
    <scope>NUCLEOTIDE SEQUENCE</scope>
    <source>
        <strain evidence="9">NSC3</strain>
    </source>
</reference>